<feature type="domain" description="Carbamoyltransferase C-terminal" evidence="3">
    <location>
        <begin position="412"/>
        <end position="578"/>
    </location>
</feature>
<dbReference type="InterPro" id="IPR003696">
    <property type="entry name" value="Carbtransf_dom"/>
</dbReference>
<dbReference type="CDD" id="cd24098">
    <property type="entry name" value="ASKHA_NBD_TobZ_N"/>
    <property type="match status" value="1"/>
</dbReference>
<evidence type="ECO:0000259" key="3">
    <source>
        <dbReference type="Pfam" id="PF16861"/>
    </source>
</evidence>
<protein>
    <submittedName>
        <fullName evidence="4">Carbamoyltransferase</fullName>
    </submittedName>
</protein>
<dbReference type="InterPro" id="IPR051338">
    <property type="entry name" value="NodU/CmcH_Carbamoyltrnsfr"/>
</dbReference>
<feature type="domain" description="Carbamoyltransferase" evidence="2">
    <location>
        <begin position="3"/>
        <end position="351"/>
    </location>
</feature>
<keyword evidence="5" id="KW-1185">Reference proteome</keyword>
<dbReference type="Gene3D" id="3.90.870.20">
    <property type="entry name" value="Carbamoyltransferase, C-terminal domain"/>
    <property type="match status" value="1"/>
</dbReference>
<organism evidence="4 5">
    <name type="scientific">Arenicella chitinivorans</name>
    <dbReference type="NCBI Taxonomy" id="1329800"/>
    <lineage>
        <taxon>Bacteria</taxon>
        <taxon>Pseudomonadati</taxon>
        <taxon>Pseudomonadota</taxon>
        <taxon>Gammaproteobacteria</taxon>
        <taxon>Arenicellales</taxon>
        <taxon>Arenicellaceae</taxon>
        <taxon>Arenicella</taxon>
    </lineage>
</organism>
<comment type="similarity">
    <text evidence="1">Belongs to the NodU/CmcH family.</text>
</comment>
<dbReference type="Gene3D" id="3.30.420.40">
    <property type="match status" value="2"/>
</dbReference>
<reference evidence="4" key="1">
    <citation type="journal article" date="2014" name="Int. J. Syst. Evol. Microbiol.">
        <title>Complete genome sequence of Corynebacterium casei LMG S-19264T (=DSM 44701T), isolated from a smear-ripened cheese.</title>
        <authorList>
            <consortium name="US DOE Joint Genome Institute (JGI-PGF)"/>
            <person name="Walter F."/>
            <person name="Albersmeier A."/>
            <person name="Kalinowski J."/>
            <person name="Ruckert C."/>
        </authorList>
    </citation>
    <scope>NUCLEOTIDE SEQUENCE</scope>
    <source>
        <strain evidence="4">KCTC 12711</strain>
    </source>
</reference>
<dbReference type="RefSeq" id="WP_189399973.1">
    <property type="nucleotide sequence ID" value="NZ_BMXA01000002.1"/>
</dbReference>
<name>A0A918RS22_9GAMM</name>
<comment type="caution">
    <text evidence="4">The sequence shown here is derived from an EMBL/GenBank/DDBJ whole genome shotgun (WGS) entry which is preliminary data.</text>
</comment>
<dbReference type="AlphaFoldDB" id="A0A918RS22"/>
<dbReference type="GO" id="GO:0003824">
    <property type="term" value="F:catalytic activity"/>
    <property type="evidence" value="ECO:0007669"/>
    <property type="project" value="InterPro"/>
</dbReference>
<dbReference type="Pfam" id="PF16861">
    <property type="entry name" value="Carbam_trans_C"/>
    <property type="match status" value="1"/>
</dbReference>
<accession>A0A918RS22</accession>
<dbReference type="Pfam" id="PF02543">
    <property type="entry name" value="Carbam_trans_N"/>
    <property type="match status" value="1"/>
</dbReference>
<dbReference type="EMBL" id="BMXA01000002">
    <property type="protein sequence ID" value="GHA08440.1"/>
    <property type="molecule type" value="Genomic_DNA"/>
</dbReference>
<sequence>MNIIGLNAFHGDSSACLFVEGRMIAAAEEERFRRIKHWAGFPSESIRFCLAQADLSLSDIDVIAINTDPKAARWKKVGFVLSGQSSMALVKEKVLVRRKRKSIDEFLREAFPGQRFSGQVDYVEHHLAHFASAYSVSPFEQASIISVDGFGDFASAATGVGHGANLKLEHRVYFPHSLGIFYQAMTQYLGFYHYGDEYKVMGLAPYGEPVYAAEMDRILQHTRDGLFTLDLNYFLHHKQPIGYEWDGGSPQVSRLYAPPLESLLGTAREKGQEITQFHRDLARSVQDAYERAFFHMLNHMHDQHQLDAVTVAGGCGMNSVANGKIHLRTPYTQVYVQSAAGDAGGAIGAAVVAGQRHGVSTRFHMAHSYWGPSFDASEIKQLLGDHASELAAAQCEVQHDLDASVLADRVSDAIIEGKVIGWFQGAMEWGPRALGNRSILGDPRRADMKDILNLKIKRRESFRPFAPSVLREHVADWFESDADVPFMMKVFQIKADQQSKVPAITHVDGSGRLQTVSKAQNAAYHQLIEAFFNKTQVPMLLNTSFNENEPVVCTPSEALDCFLRTNMDVLVLGSQLITRKP</sequence>
<dbReference type="InterPro" id="IPR031730">
    <property type="entry name" value="Carbam_trans_C"/>
</dbReference>
<dbReference type="InterPro" id="IPR038152">
    <property type="entry name" value="Carbam_trans_C_sf"/>
</dbReference>
<evidence type="ECO:0000313" key="4">
    <source>
        <dbReference type="EMBL" id="GHA08440.1"/>
    </source>
</evidence>
<evidence type="ECO:0000256" key="1">
    <source>
        <dbReference type="ARBA" id="ARBA00006129"/>
    </source>
</evidence>
<proteinExistence type="inferred from homology"/>
<dbReference type="InterPro" id="IPR043129">
    <property type="entry name" value="ATPase_NBD"/>
</dbReference>
<evidence type="ECO:0000259" key="2">
    <source>
        <dbReference type="Pfam" id="PF02543"/>
    </source>
</evidence>
<reference evidence="4" key="2">
    <citation type="submission" date="2020-09" db="EMBL/GenBank/DDBJ databases">
        <authorList>
            <person name="Sun Q."/>
            <person name="Kim S."/>
        </authorList>
    </citation>
    <scope>NUCLEOTIDE SEQUENCE</scope>
    <source>
        <strain evidence="4">KCTC 12711</strain>
    </source>
</reference>
<dbReference type="PANTHER" id="PTHR34847">
    <property type="entry name" value="NODULATION PROTEIN U"/>
    <property type="match status" value="1"/>
</dbReference>
<evidence type="ECO:0000313" key="5">
    <source>
        <dbReference type="Proteomes" id="UP000614811"/>
    </source>
</evidence>
<dbReference type="SUPFAM" id="SSF53067">
    <property type="entry name" value="Actin-like ATPase domain"/>
    <property type="match status" value="1"/>
</dbReference>
<dbReference type="PANTHER" id="PTHR34847:SF1">
    <property type="entry name" value="NODULATION PROTEIN U"/>
    <property type="match status" value="1"/>
</dbReference>
<dbReference type="Proteomes" id="UP000614811">
    <property type="component" value="Unassembled WGS sequence"/>
</dbReference>
<gene>
    <name evidence="4" type="ORF">GCM10008090_17870</name>
</gene>